<name>A0A2P6V254_9CHLO</name>
<evidence type="ECO:0000313" key="3">
    <source>
        <dbReference type="Proteomes" id="UP000239649"/>
    </source>
</evidence>
<feature type="compositionally biased region" description="Low complexity" evidence="1">
    <location>
        <begin position="944"/>
        <end position="954"/>
    </location>
</feature>
<dbReference type="OrthoDB" id="510685at2759"/>
<feature type="region of interest" description="Disordered" evidence="1">
    <location>
        <begin position="216"/>
        <end position="248"/>
    </location>
</feature>
<dbReference type="PANTHER" id="PTHR34033">
    <property type="entry name" value="AP-5 COMPLEX SUBUNIT BETA-1"/>
    <property type="match status" value="1"/>
</dbReference>
<feature type="region of interest" description="Disordered" evidence="1">
    <location>
        <begin position="936"/>
        <end position="966"/>
    </location>
</feature>
<sequence>MGKRKADALCLTTKNWAALAGGEGGAALRSLLEQKRANDILKALSSGLQPGGALHGAPTSLRLAVLAMLEAHAVELCGEAPQDVLRLVFESVRDRATNAVVDGAEGATRVQLAALRANTTLLVKLEMQQRDARLMKVHVESLFRIMERSVPHAGAPPELCHAAATCLRRMEEAAPTLLLAGAKQLLDLARQETSGAAEAYAMLAARVLAHGAERCLDQSSSQSDEDSGRGEAAAAASPGGKQTAAAGGGAEEDTLSLLSSIDVRALSLGMGAGCCELSGVRSEPGAGRPVAFVSPVGTLDAAAAGMGATFASSGRTGGLSSPKDGPGSPRGVASALGTASTLDGSSLQHMGGAAAAALATAVSFASSDISGSVSLDGSAHQALLAPGGPGLRHYRVPQHLHWPDALGNAALSVYVTPEALADVRQACVEYLAAMPRLSVEGVACLTAALPPILRLAELPPAELQEALDALLHSGRTLMLQAVLKLYPSIPDDGFCQWRRRLLDTVLAMVNGPHPAEHRTISITWALLQHHTQMHARQPSLFAGAWRQLMPRSDDPPQLLSLKVKALSACLAVGIGRADVIIPMVFAWDGFWQMRPTDQQLRLATYALRMLASAGISYAHASPAAVEAARRCTAAGGLAIRPSATRPPAAPHHVKTCVVSACLQLVATRPQYLPAVEAFLTHSATACPDLQLALLNALDSLFSAAATGTFSSLVPPRRQGQPIGRPRSRPGAGAWGGGPASSPDDDASGSSADGGGKGLSGMMARLKLGVSKRLGSTSSSPSNTPSPDTGGALAAAAEGAPVGPGGLPSIPEGALNMAAPEPKTQLASWEAAEAWLWDSRTWAGLSANVLVHDPMRLRALLLRLAQSGTAVLPMGALRLLAAYASQYQGEQAGHELGAKEAGNSVLAICQAAAMTHLLIGPRGTAAGGGARGRAAACEEARDGSVRSGASRASSPGGDGSSYGGGGSAQWTLQQEEIAAAMQAVLSALTSHFPVDSVQRRAQSFLDLLSNPAAWDLRVRMGTMAKMLGGYFSDAISAVPF</sequence>
<feature type="region of interest" description="Disordered" evidence="1">
    <location>
        <begin position="710"/>
        <end position="757"/>
    </location>
</feature>
<feature type="compositionally biased region" description="Low complexity" evidence="1">
    <location>
        <begin position="774"/>
        <end position="800"/>
    </location>
</feature>
<feature type="region of interest" description="Disordered" evidence="1">
    <location>
        <begin position="312"/>
        <end position="336"/>
    </location>
</feature>
<dbReference type="EMBL" id="LHPF02000041">
    <property type="protein sequence ID" value="PSC68177.1"/>
    <property type="molecule type" value="Genomic_DNA"/>
</dbReference>
<evidence type="ECO:0000313" key="2">
    <source>
        <dbReference type="EMBL" id="PSC68177.1"/>
    </source>
</evidence>
<dbReference type="AlphaFoldDB" id="A0A2P6V254"/>
<dbReference type="GO" id="GO:0030119">
    <property type="term" value="C:AP-type membrane coat adaptor complex"/>
    <property type="evidence" value="ECO:0007669"/>
    <property type="project" value="TreeGrafter"/>
</dbReference>
<accession>A0A2P6V254</accession>
<evidence type="ECO:0000256" key="1">
    <source>
        <dbReference type="SAM" id="MobiDB-lite"/>
    </source>
</evidence>
<reference evidence="2 3" key="1">
    <citation type="journal article" date="2018" name="Plant J.">
        <title>Genome sequences of Chlorella sorokiniana UTEX 1602 and Micractinium conductrix SAG 241.80: implications to maltose excretion by a green alga.</title>
        <authorList>
            <person name="Arriola M.B."/>
            <person name="Velmurugan N."/>
            <person name="Zhang Y."/>
            <person name="Plunkett M.H."/>
            <person name="Hondzo H."/>
            <person name="Barney B.M."/>
        </authorList>
    </citation>
    <scope>NUCLEOTIDE SEQUENCE [LARGE SCALE GENOMIC DNA]</scope>
    <source>
        <strain evidence="2 3">SAG 241.80</strain>
    </source>
</reference>
<keyword evidence="3" id="KW-1185">Reference proteome</keyword>
<dbReference type="Proteomes" id="UP000239649">
    <property type="component" value="Unassembled WGS sequence"/>
</dbReference>
<feature type="compositionally biased region" description="Low complexity" evidence="1">
    <location>
        <begin position="714"/>
        <end position="731"/>
    </location>
</feature>
<dbReference type="GO" id="GO:0016197">
    <property type="term" value="P:endosomal transport"/>
    <property type="evidence" value="ECO:0007669"/>
    <property type="project" value="InterPro"/>
</dbReference>
<dbReference type="InterPro" id="IPR038741">
    <property type="entry name" value="AP5B1"/>
</dbReference>
<gene>
    <name evidence="2" type="ORF">C2E20_8211</name>
</gene>
<feature type="compositionally biased region" description="Gly residues" evidence="1">
    <location>
        <begin position="955"/>
        <end position="966"/>
    </location>
</feature>
<dbReference type="PANTHER" id="PTHR34033:SF1">
    <property type="entry name" value="AP-5 COMPLEX SUBUNIT BETA-1"/>
    <property type="match status" value="1"/>
</dbReference>
<protein>
    <submittedName>
        <fullName evidence="2">Uncharacterized protein</fullName>
    </submittedName>
</protein>
<feature type="region of interest" description="Disordered" evidence="1">
    <location>
        <begin position="771"/>
        <end position="806"/>
    </location>
</feature>
<comment type="caution">
    <text evidence="2">The sequence shown here is derived from an EMBL/GenBank/DDBJ whole genome shotgun (WGS) entry which is preliminary data.</text>
</comment>
<proteinExistence type="predicted"/>
<organism evidence="2 3">
    <name type="scientific">Micractinium conductrix</name>
    <dbReference type="NCBI Taxonomy" id="554055"/>
    <lineage>
        <taxon>Eukaryota</taxon>
        <taxon>Viridiplantae</taxon>
        <taxon>Chlorophyta</taxon>
        <taxon>core chlorophytes</taxon>
        <taxon>Trebouxiophyceae</taxon>
        <taxon>Chlorellales</taxon>
        <taxon>Chlorellaceae</taxon>
        <taxon>Chlorella clade</taxon>
        <taxon>Micractinium</taxon>
    </lineage>
</organism>